<dbReference type="Proteomes" id="UP001597368">
    <property type="component" value="Unassembled WGS sequence"/>
</dbReference>
<dbReference type="EMBL" id="JBHUFV010000033">
    <property type="protein sequence ID" value="MFD1933776.1"/>
    <property type="molecule type" value="Genomic_DNA"/>
</dbReference>
<feature type="domain" description="N-acetyltransferase" evidence="3">
    <location>
        <begin position="3"/>
        <end position="182"/>
    </location>
</feature>
<protein>
    <submittedName>
        <fullName evidence="4">GNAT family N-acetyltransferase</fullName>
        <ecNumber evidence="4">2.3.-.-</ecNumber>
    </submittedName>
</protein>
<dbReference type="InterPro" id="IPR016181">
    <property type="entry name" value="Acyl_CoA_acyltransferase"/>
</dbReference>
<evidence type="ECO:0000259" key="3">
    <source>
        <dbReference type="PROSITE" id="PS51186"/>
    </source>
</evidence>
<keyword evidence="5" id="KW-1185">Reference proteome</keyword>
<dbReference type="SUPFAM" id="SSF55729">
    <property type="entry name" value="Acyl-CoA N-acyltransferases (Nat)"/>
    <property type="match status" value="1"/>
</dbReference>
<reference evidence="5" key="1">
    <citation type="journal article" date="2019" name="Int. J. Syst. Evol. Microbiol.">
        <title>The Global Catalogue of Microorganisms (GCM) 10K type strain sequencing project: providing services to taxonomists for standard genome sequencing and annotation.</title>
        <authorList>
            <consortium name="The Broad Institute Genomics Platform"/>
            <consortium name="The Broad Institute Genome Sequencing Center for Infectious Disease"/>
            <person name="Wu L."/>
            <person name="Ma J."/>
        </authorList>
    </citation>
    <scope>NUCLEOTIDE SEQUENCE [LARGE SCALE GENOMIC DNA]</scope>
    <source>
        <strain evidence="5">ICMP 6774ER</strain>
    </source>
</reference>
<dbReference type="EC" id="2.3.-.-" evidence="4"/>
<gene>
    <name evidence="4" type="ORF">ACFSKW_20140</name>
</gene>
<keyword evidence="2 4" id="KW-0012">Acyltransferase</keyword>
<dbReference type="RefSeq" id="WP_379573812.1">
    <property type="nucleotide sequence ID" value="NZ_JBHUFV010000033.1"/>
</dbReference>
<comment type="caution">
    <text evidence="4">The sequence shown here is derived from an EMBL/GenBank/DDBJ whole genome shotgun (WGS) entry which is preliminary data.</text>
</comment>
<dbReference type="CDD" id="cd04301">
    <property type="entry name" value="NAT_SF"/>
    <property type="match status" value="1"/>
</dbReference>
<evidence type="ECO:0000313" key="4">
    <source>
        <dbReference type="EMBL" id="MFD1933776.1"/>
    </source>
</evidence>
<proteinExistence type="predicted"/>
<keyword evidence="1 4" id="KW-0808">Transferase</keyword>
<dbReference type="InterPro" id="IPR000182">
    <property type="entry name" value="GNAT_dom"/>
</dbReference>
<dbReference type="PANTHER" id="PTHR43877">
    <property type="entry name" value="AMINOALKYLPHOSPHONATE N-ACETYLTRANSFERASE-RELATED-RELATED"/>
    <property type="match status" value="1"/>
</dbReference>
<dbReference type="Gene3D" id="3.40.630.30">
    <property type="match status" value="1"/>
</dbReference>
<organism evidence="4 5">
    <name type="scientific">Nonomuraea mangrovi</name>
    <dbReference type="NCBI Taxonomy" id="2316207"/>
    <lineage>
        <taxon>Bacteria</taxon>
        <taxon>Bacillati</taxon>
        <taxon>Actinomycetota</taxon>
        <taxon>Actinomycetes</taxon>
        <taxon>Streptosporangiales</taxon>
        <taxon>Streptosporangiaceae</taxon>
        <taxon>Nonomuraea</taxon>
    </lineage>
</organism>
<accession>A0ABW4SYU8</accession>
<dbReference type="InterPro" id="IPR050832">
    <property type="entry name" value="Bact_Acetyltransf"/>
</dbReference>
<dbReference type="GO" id="GO:0016746">
    <property type="term" value="F:acyltransferase activity"/>
    <property type="evidence" value="ECO:0007669"/>
    <property type="project" value="UniProtKB-KW"/>
</dbReference>
<evidence type="ECO:0000256" key="1">
    <source>
        <dbReference type="ARBA" id="ARBA00022679"/>
    </source>
</evidence>
<sequence>MTFFVRPATPDDALAIETVRIQTWKFAYRDAMPDAFLDGLAVTDENVRLRTRALGSGRTRAFVAVSAGTEKDAPEGTDEVAPGGAGADAVVGFSMFGESRDDRADTEVYAIYVLPGHLSTGLGRALMATTVEAIPAERTIGLWVLSANPRARRFYERFGFVESGFSKVEDGMEEIHYRLAARSE</sequence>
<evidence type="ECO:0000313" key="5">
    <source>
        <dbReference type="Proteomes" id="UP001597368"/>
    </source>
</evidence>
<evidence type="ECO:0000256" key="2">
    <source>
        <dbReference type="ARBA" id="ARBA00023315"/>
    </source>
</evidence>
<name>A0ABW4SYU8_9ACTN</name>
<dbReference type="PROSITE" id="PS51186">
    <property type="entry name" value="GNAT"/>
    <property type="match status" value="1"/>
</dbReference>
<dbReference type="Pfam" id="PF00583">
    <property type="entry name" value="Acetyltransf_1"/>
    <property type="match status" value="1"/>
</dbReference>